<evidence type="ECO:0000256" key="3">
    <source>
        <dbReference type="ARBA" id="ARBA00022516"/>
    </source>
</evidence>
<evidence type="ECO:0000256" key="5">
    <source>
        <dbReference type="ARBA" id="ARBA00023098"/>
    </source>
</evidence>
<dbReference type="STRING" id="1142394.PSMK_17290"/>
<dbReference type="PANTHER" id="PTHR30100:SF1">
    <property type="entry name" value="PHOSPHATE ACYLTRANSFERASE"/>
    <property type="match status" value="1"/>
</dbReference>
<evidence type="ECO:0000313" key="12">
    <source>
        <dbReference type="Proteomes" id="UP000007881"/>
    </source>
</evidence>
<dbReference type="UniPathway" id="UPA00085"/>
<dbReference type="eggNOG" id="COG0416">
    <property type="taxonomic scope" value="Bacteria"/>
</dbReference>
<keyword evidence="7 10" id="KW-1208">Phospholipid metabolism</keyword>
<sequence length="360" mass="37640">MRIALDVMGGDNAPDAILSGALAAADLLGPAGADAAADDAHTVVLIGDRGIIEEGLEEGGLAGDPRYEIEATTEVIGMAESPTKALRGKSDSSIVRMAELGRGSARGGAGTVSADKACDAIISAGNTGACVAAAQMQLRRLPGVHRPGIAVVLPTFHGPVVVCDVGANPEPRAQHLHQYAHMASVYAERIIGVEDPKVSVMNIGGEEEKGTPLVRETNALCRGDEGLNYVGYVEGRELFEGKANVVVTEGFTGNVVLKLAEGLSAGIFKLIAHEIFETDPELAMKFEPVVKKIYAKHDYHEYGGAPLLGANGICMICHGSSEPRTIRNTIRNAIAYQKSGINEAIVERLGCSDHARGAGR</sequence>
<evidence type="ECO:0000256" key="6">
    <source>
        <dbReference type="ARBA" id="ARBA00023209"/>
    </source>
</evidence>
<evidence type="ECO:0000256" key="4">
    <source>
        <dbReference type="ARBA" id="ARBA00022679"/>
    </source>
</evidence>
<dbReference type="GO" id="GO:0005737">
    <property type="term" value="C:cytoplasm"/>
    <property type="evidence" value="ECO:0007669"/>
    <property type="project" value="UniProtKB-SubCell"/>
</dbReference>
<comment type="subunit">
    <text evidence="9 10">Homodimer. Probably interacts with PlsY.</text>
</comment>
<evidence type="ECO:0000313" key="11">
    <source>
        <dbReference type="EMBL" id="BAM03888.1"/>
    </source>
</evidence>
<comment type="pathway">
    <text evidence="10">Lipid metabolism; phospholipid metabolism.</text>
</comment>
<dbReference type="Gene3D" id="3.40.718.10">
    <property type="entry name" value="Isopropylmalate Dehydrogenase"/>
    <property type="match status" value="1"/>
</dbReference>
<comment type="function">
    <text evidence="10">Catalyzes the reversible formation of acyl-phosphate (acyl-PO(4)) from acyl-[acyl-carrier-protein] (acyl-ACP). This enzyme utilizes acyl-ACP as fatty acyl donor, but not acyl-CoA.</text>
</comment>
<dbReference type="EC" id="2.3.1.274" evidence="8 10"/>
<dbReference type="EMBL" id="AP012338">
    <property type="protein sequence ID" value="BAM03888.1"/>
    <property type="molecule type" value="Genomic_DNA"/>
</dbReference>
<dbReference type="HAMAP" id="MF_00019">
    <property type="entry name" value="PlsX"/>
    <property type="match status" value="1"/>
</dbReference>
<comment type="catalytic activity">
    <reaction evidence="1 10">
        <text>a fatty acyl-[ACP] + phosphate = an acyl phosphate + holo-[ACP]</text>
        <dbReference type="Rhea" id="RHEA:42292"/>
        <dbReference type="Rhea" id="RHEA-COMP:9685"/>
        <dbReference type="Rhea" id="RHEA-COMP:14125"/>
        <dbReference type="ChEBI" id="CHEBI:43474"/>
        <dbReference type="ChEBI" id="CHEBI:59918"/>
        <dbReference type="ChEBI" id="CHEBI:64479"/>
        <dbReference type="ChEBI" id="CHEBI:138651"/>
        <dbReference type="EC" id="2.3.1.274"/>
    </reaction>
</comment>
<reference evidence="11 12" key="1">
    <citation type="submission" date="2012-02" db="EMBL/GenBank/DDBJ databases">
        <title>Complete genome sequence of Phycisphaera mikurensis NBRC 102666.</title>
        <authorList>
            <person name="Ankai A."/>
            <person name="Hosoyama A."/>
            <person name="Terui Y."/>
            <person name="Sekine M."/>
            <person name="Fukai R."/>
            <person name="Kato Y."/>
            <person name="Nakamura S."/>
            <person name="Yamada-Narita S."/>
            <person name="Kawakoshi A."/>
            <person name="Fukunaga Y."/>
            <person name="Yamazaki S."/>
            <person name="Fujita N."/>
        </authorList>
    </citation>
    <scope>NUCLEOTIDE SEQUENCE [LARGE SCALE GENOMIC DNA]</scope>
    <source>
        <strain evidence="12">NBRC 102666 / KCTC 22515 / FYK2301M01</strain>
    </source>
</reference>
<evidence type="ECO:0000256" key="7">
    <source>
        <dbReference type="ARBA" id="ARBA00023264"/>
    </source>
</evidence>
<dbReference type="NCBIfam" id="TIGR00182">
    <property type="entry name" value="plsX"/>
    <property type="match status" value="1"/>
</dbReference>
<dbReference type="GO" id="GO:0043811">
    <property type="term" value="F:phosphate:acyl-[acyl carrier protein] acyltransferase activity"/>
    <property type="evidence" value="ECO:0007669"/>
    <property type="project" value="UniProtKB-UniRule"/>
</dbReference>
<keyword evidence="12" id="KW-1185">Reference proteome</keyword>
<evidence type="ECO:0000256" key="9">
    <source>
        <dbReference type="ARBA" id="ARBA00046608"/>
    </source>
</evidence>
<evidence type="ECO:0000256" key="8">
    <source>
        <dbReference type="ARBA" id="ARBA00024069"/>
    </source>
</evidence>
<dbReference type="SUPFAM" id="SSF53659">
    <property type="entry name" value="Isocitrate/Isopropylmalate dehydrogenase-like"/>
    <property type="match status" value="1"/>
</dbReference>
<evidence type="ECO:0000256" key="10">
    <source>
        <dbReference type="HAMAP-Rule" id="MF_00019"/>
    </source>
</evidence>
<dbReference type="RefSeq" id="WP_014437106.1">
    <property type="nucleotide sequence ID" value="NC_017080.1"/>
</dbReference>
<proteinExistence type="inferred from homology"/>
<keyword evidence="3 10" id="KW-0444">Lipid biosynthesis</keyword>
<dbReference type="GO" id="GO:0006633">
    <property type="term" value="P:fatty acid biosynthetic process"/>
    <property type="evidence" value="ECO:0007669"/>
    <property type="project" value="UniProtKB-UniRule"/>
</dbReference>
<name>I0IF50_PHYMF</name>
<dbReference type="PATRIC" id="fig|1142394.8.peg.1779"/>
<dbReference type="OrthoDB" id="9806408at2"/>
<accession>I0IF50</accession>
<organism evidence="11 12">
    <name type="scientific">Phycisphaera mikurensis (strain NBRC 102666 / KCTC 22515 / FYK2301M01)</name>
    <dbReference type="NCBI Taxonomy" id="1142394"/>
    <lineage>
        <taxon>Bacteria</taxon>
        <taxon>Pseudomonadati</taxon>
        <taxon>Planctomycetota</taxon>
        <taxon>Phycisphaerae</taxon>
        <taxon>Phycisphaerales</taxon>
        <taxon>Phycisphaeraceae</taxon>
        <taxon>Phycisphaera</taxon>
    </lineage>
</organism>
<keyword evidence="2 10" id="KW-0963">Cytoplasm</keyword>
<dbReference type="InterPro" id="IPR012281">
    <property type="entry name" value="Phospholipid_synth_PlsX-like"/>
</dbReference>
<dbReference type="KEGG" id="phm:PSMK_17290"/>
<dbReference type="HOGENOM" id="CLU_039379_1_1_0"/>
<dbReference type="Pfam" id="PF02504">
    <property type="entry name" value="FA_synthesis"/>
    <property type="match status" value="1"/>
</dbReference>
<dbReference type="GO" id="GO:0008654">
    <property type="term" value="P:phospholipid biosynthetic process"/>
    <property type="evidence" value="ECO:0007669"/>
    <property type="project" value="UniProtKB-KW"/>
</dbReference>
<protein>
    <recommendedName>
        <fullName evidence="8 10">Phosphate acyltransferase</fullName>
        <ecNumber evidence="8 10">2.3.1.274</ecNumber>
    </recommendedName>
    <alternativeName>
        <fullName evidence="10">Acyl-ACP phosphotransacylase</fullName>
    </alternativeName>
    <alternativeName>
        <fullName evidence="10">Acyl-[acyl-carrier-protein]--phosphate acyltransferase</fullName>
    </alternativeName>
    <alternativeName>
        <fullName evidence="10">Phosphate-acyl-ACP acyltransferase</fullName>
    </alternativeName>
</protein>
<dbReference type="PIRSF" id="PIRSF002465">
    <property type="entry name" value="Phsphlp_syn_PlsX"/>
    <property type="match status" value="1"/>
</dbReference>
<dbReference type="PANTHER" id="PTHR30100">
    <property type="entry name" value="FATTY ACID/PHOSPHOLIPID SYNTHESIS PROTEIN PLSX"/>
    <property type="match status" value="1"/>
</dbReference>
<evidence type="ECO:0000256" key="2">
    <source>
        <dbReference type="ARBA" id="ARBA00022490"/>
    </source>
</evidence>
<gene>
    <name evidence="10 11" type="primary">plsX</name>
    <name evidence="11" type="ordered locus">PSMK_17290</name>
</gene>
<keyword evidence="4 10" id="KW-0808">Transferase</keyword>
<dbReference type="AlphaFoldDB" id="I0IF50"/>
<keyword evidence="6 10" id="KW-0594">Phospholipid biosynthesis</keyword>
<evidence type="ECO:0000256" key="1">
    <source>
        <dbReference type="ARBA" id="ARBA00001232"/>
    </source>
</evidence>
<comment type="similarity">
    <text evidence="10">Belongs to the PlsX family.</text>
</comment>
<keyword evidence="11" id="KW-0012">Acyltransferase</keyword>
<dbReference type="InterPro" id="IPR003664">
    <property type="entry name" value="FA_synthesis"/>
</dbReference>
<dbReference type="Proteomes" id="UP000007881">
    <property type="component" value="Chromosome"/>
</dbReference>
<keyword evidence="5 10" id="KW-0443">Lipid metabolism</keyword>
<comment type="subcellular location">
    <subcellularLocation>
        <location evidence="10">Cytoplasm</location>
    </subcellularLocation>
    <text evidence="10">Associated with the membrane possibly through PlsY.</text>
</comment>